<dbReference type="AlphaFoldDB" id="A0AA92WJ94"/>
<dbReference type="Proteomes" id="UP000284990">
    <property type="component" value="Unassembled WGS sequence"/>
</dbReference>
<comment type="caution">
    <text evidence="1">The sequence shown here is derived from an EMBL/GenBank/DDBJ whole genome shotgun (WGS) entry which is preliminary data.</text>
</comment>
<evidence type="ECO:0000313" key="2">
    <source>
        <dbReference type="Proteomes" id="UP000284990"/>
    </source>
</evidence>
<accession>A0AA92WJ94</accession>
<dbReference type="EMBL" id="QSFW01000041">
    <property type="protein sequence ID" value="RHA82606.1"/>
    <property type="molecule type" value="Genomic_DNA"/>
</dbReference>
<protein>
    <submittedName>
        <fullName evidence="1">Uncharacterized protein</fullName>
    </submittedName>
</protein>
<sequence>MNELFFHECRAAGLVFKTSNDWCKWLTDNSYDIKKPVAEHEGFKYNIKDECINPHVIEYAVEGADNWGWKVMTANTQFGWIWGYSIQKGKHGYDSPVAYPSRYDTLSIFYGNEKEAEHDALTCIIRDLEKNAGTKNTNLLLWAAKKKRAYIIHPQQELFGKEVEG</sequence>
<evidence type="ECO:0000313" key="1">
    <source>
        <dbReference type="EMBL" id="RHA82606.1"/>
    </source>
</evidence>
<proteinExistence type="predicted"/>
<name>A0AA92WJ94_9BACT</name>
<dbReference type="RefSeq" id="WP_118191971.1">
    <property type="nucleotide sequence ID" value="NZ_QSFW01000041.1"/>
</dbReference>
<gene>
    <name evidence="1" type="ORF">DW916_14660</name>
</gene>
<organism evidence="1 2">
    <name type="scientific">Segatella copri</name>
    <dbReference type="NCBI Taxonomy" id="165179"/>
    <lineage>
        <taxon>Bacteria</taxon>
        <taxon>Pseudomonadati</taxon>
        <taxon>Bacteroidota</taxon>
        <taxon>Bacteroidia</taxon>
        <taxon>Bacteroidales</taxon>
        <taxon>Prevotellaceae</taxon>
        <taxon>Segatella</taxon>
    </lineage>
</organism>
<reference evidence="1 2" key="1">
    <citation type="submission" date="2018-08" db="EMBL/GenBank/DDBJ databases">
        <title>A genome reference for cultivated species of the human gut microbiota.</title>
        <authorList>
            <person name="Zou Y."/>
            <person name="Xue W."/>
            <person name="Luo G."/>
        </authorList>
    </citation>
    <scope>NUCLEOTIDE SEQUENCE [LARGE SCALE GENOMIC DNA]</scope>
    <source>
        <strain evidence="1 2">AM42-23AC</strain>
    </source>
</reference>